<dbReference type="EMBL" id="JADBJN010000004">
    <property type="protein sequence ID" value="KAG5666913.1"/>
    <property type="molecule type" value="Genomic_DNA"/>
</dbReference>
<keyword evidence="1" id="KW-0472">Membrane</keyword>
<dbReference type="SUPFAM" id="SSF52058">
    <property type="entry name" value="L domain-like"/>
    <property type="match status" value="1"/>
</dbReference>
<evidence type="ECO:0000313" key="3">
    <source>
        <dbReference type="Proteomes" id="UP001107558"/>
    </source>
</evidence>
<name>A0A9J6BAK9_POLVA</name>
<keyword evidence="1" id="KW-0812">Transmembrane</keyword>
<evidence type="ECO:0000313" key="2">
    <source>
        <dbReference type="EMBL" id="KAG5666913.1"/>
    </source>
</evidence>
<feature type="transmembrane region" description="Helical" evidence="1">
    <location>
        <begin position="262"/>
        <end position="280"/>
    </location>
</feature>
<reference evidence="2" key="1">
    <citation type="submission" date="2021-03" db="EMBL/GenBank/DDBJ databases">
        <title>Chromosome level genome of the anhydrobiotic midge Polypedilum vanderplanki.</title>
        <authorList>
            <person name="Yoshida Y."/>
            <person name="Kikawada T."/>
            <person name="Gusev O."/>
        </authorList>
    </citation>
    <scope>NUCLEOTIDE SEQUENCE</scope>
    <source>
        <strain evidence="2">NIAS01</strain>
        <tissue evidence="2">Whole body or cell culture</tissue>
    </source>
</reference>
<proteinExistence type="predicted"/>
<accession>A0A9J6BAK9</accession>
<gene>
    <name evidence="2" type="ORF">PVAND_014920</name>
</gene>
<comment type="caution">
    <text evidence="2">The sequence shown here is derived from an EMBL/GenBank/DDBJ whole genome shotgun (WGS) entry which is preliminary data.</text>
</comment>
<dbReference type="InterPro" id="IPR001611">
    <property type="entry name" value="Leu-rich_rpt"/>
</dbReference>
<keyword evidence="1" id="KW-1133">Transmembrane helix</keyword>
<dbReference type="Proteomes" id="UP001107558">
    <property type="component" value="Chromosome 4"/>
</dbReference>
<evidence type="ECO:0000256" key="1">
    <source>
        <dbReference type="SAM" id="Phobius"/>
    </source>
</evidence>
<dbReference type="Gene3D" id="3.80.10.10">
    <property type="entry name" value="Ribonuclease Inhibitor"/>
    <property type="match status" value="1"/>
</dbReference>
<dbReference type="Pfam" id="PF13855">
    <property type="entry name" value="LRR_8"/>
    <property type="match status" value="1"/>
</dbReference>
<protein>
    <recommendedName>
        <fullName evidence="4">Leucine-rich repeat protein</fullName>
    </recommendedName>
</protein>
<sequence>MVDQTNENNFDLVTVFNNSSESNQIIEDDVAKRITKLEIKNKNMNFIPHKIGNFFSNLEKLIFSNNKLKTITLTEMDSMKMLQVVDFSHNEIEFIEEKVFVKNSLLKKINLSWNSIKFLNVELFVDLNYLENVSFEKNICTQQEIKAKSVKNWKDLLKNCTYEKQTCKHVYELEEFYKLSNKTEANFVKLQNQENETIERFEKIEKSFGEKLENLAKQLNNAKTSTTTPKNSDELENLKFEVDKNQKMIQELHETSFNSTDIILYVLIGIFLVLSIYFGYKIYFNDIIVMKESYNVSKRINQLKALDELRLRMRNVDSSAV</sequence>
<organism evidence="2 3">
    <name type="scientific">Polypedilum vanderplanki</name>
    <name type="common">Sleeping chironomid midge</name>
    <dbReference type="NCBI Taxonomy" id="319348"/>
    <lineage>
        <taxon>Eukaryota</taxon>
        <taxon>Metazoa</taxon>
        <taxon>Ecdysozoa</taxon>
        <taxon>Arthropoda</taxon>
        <taxon>Hexapoda</taxon>
        <taxon>Insecta</taxon>
        <taxon>Pterygota</taxon>
        <taxon>Neoptera</taxon>
        <taxon>Endopterygota</taxon>
        <taxon>Diptera</taxon>
        <taxon>Nematocera</taxon>
        <taxon>Chironomoidea</taxon>
        <taxon>Chironomidae</taxon>
        <taxon>Chironominae</taxon>
        <taxon>Polypedilum</taxon>
        <taxon>Polypedilum</taxon>
    </lineage>
</organism>
<dbReference type="AlphaFoldDB" id="A0A9J6BAK9"/>
<dbReference type="OrthoDB" id="4691307at2759"/>
<evidence type="ECO:0008006" key="4">
    <source>
        <dbReference type="Google" id="ProtNLM"/>
    </source>
</evidence>
<keyword evidence="3" id="KW-1185">Reference proteome</keyword>
<dbReference type="InterPro" id="IPR032675">
    <property type="entry name" value="LRR_dom_sf"/>
</dbReference>